<accession>A0AAW2G9B3</accession>
<protein>
    <submittedName>
        <fullName evidence="1">Uncharacterized protein</fullName>
    </submittedName>
</protein>
<proteinExistence type="predicted"/>
<gene>
    <name evidence="1" type="ORF">PUN28_006047</name>
</gene>
<evidence type="ECO:0000313" key="1">
    <source>
        <dbReference type="EMBL" id="KAL0123947.1"/>
    </source>
</evidence>
<dbReference type="AlphaFoldDB" id="A0AAW2G9B3"/>
<keyword evidence="2" id="KW-1185">Reference proteome</keyword>
<dbReference type="EMBL" id="JADYXP020000005">
    <property type="protein sequence ID" value="KAL0123947.1"/>
    <property type="molecule type" value="Genomic_DNA"/>
</dbReference>
<sequence length="153" mass="17520">MNEEIKRRSRLIQKAFTAQKLYLYRATPKYLKIRFGDFGLSTSCIASCGVSQSNKKKSLTTILPTILLFIVNKNFEKTSFVLNGRSSQLVTCALIFLLLAHRNGMYIVSRKHPGGFCDRNNSCLSTRVLSLCRLGKSYTCNTLERKREKKKKR</sequence>
<reference evidence="1 2" key="1">
    <citation type="submission" date="2023-03" db="EMBL/GenBank/DDBJ databases">
        <title>High recombination rates correlate with genetic variation in Cardiocondyla obscurior ants.</title>
        <authorList>
            <person name="Errbii M."/>
        </authorList>
    </citation>
    <scope>NUCLEOTIDE SEQUENCE [LARGE SCALE GENOMIC DNA]</scope>
    <source>
        <strain evidence="1">Alpha-2009</strain>
        <tissue evidence="1">Whole body</tissue>
    </source>
</reference>
<name>A0AAW2G9B3_9HYME</name>
<evidence type="ECO:0000313" key="2">
    <source>
        <dbReference type="Proteomes" id="UP001430953"/>
    </source>
</evidence>
<dbReference type="Proteomes" id="UP001430953">
    <property type="component" value="Unassembled WGS sequence"/>
</dbReference>
<comment type="caution">
    <text evidence="1">The sequence shown here is derived from an EMBL/GenBank/DDBJ whole genome shotgun (WGS) entry which is preliminary data.</text>
</comment>
<organism evidence="1 2">
    <name type="scientific">Cardiocondyla obscurior</name>
    <dbReference type="NCBI Taxonomy" id="286306"/>
    <lineage>
        <taxon>Eukaryota</taxon>
        <taxon>Metazoa</taxon>
        <taxon>Ecdysozoa</taxon>
        <taxon>Arthropoda</taxon>
        <taxon>Hexapoda</taxon>
        <taxon>Insecta</taxon>
        <taxon>Pterygota</taxon>
        <taxon>Neoptera</taxon>
        <taxon>Endopterygota</taxon>
        <taxon>Hymenoptera</taxon>
        <taxon>Apocrita</taxon>
        <taxon>Aculeata</taxon>
        <taxon>Formicoidea</taxon>
        <taxon>Formicidae</taxon>
        <taxon>Myrmicinae</taxon>
        <taxon>Cardiocondyla</taxon>
    </lineage>
</organism>